<protein>
    <submittedName>
        <fullName evidence="1">Uncharacterized protein</fullName>
    </submittedName>
</protein>
<gene>
    <name evidence="1" type="ORF">NP064_01985</name>
</gene>
<name>A0ABY5L1F9_9CELL</name>
<reference evidence="1 2" key="1">
    <citation type="submission" date="2022-07" db="EMBL/GenBank/DDBJ databases">
        <title>Novel species in genus cellulomonas.</title>
        <authorList>
            <person name="Ye L."/>
        </authorList>
    </citation>
    <scope>NUCLEOTIDE SEQUENCE [LARGE SCALE GENOMIC DNA]</scope>
    <source>
        <strain evidence="2">zg-Y338</strain>
    </source>
</reference>
<accession>A0ABY5L1F9</accession>
<proteinExistence type="predicted"/>
<dbReference type="Proteomes" id="UP001316189">
    <property type="component" value="Chromosome"/>
</dbReference>
<evidence type="ECO:0000313" key="1">
    <source>
        <dbReference type="EMBL" id="UUI75714.1"/>
    </source>
</evidence>
<organism evidence="1 2">
    <name type="scientific">Cellulomonas chengniuliangii</name>
    <dbReference type="NCBI Taxonomy" id="2968084"/>
    <lineage>
        <taxon>Bacteria</taxon>
        <taxon>Bacillati</taxon>
        <taxon>Actinomycetota</taxon>
        <taxon>Actinomycetes</taxon>
        <taxon>Micrococcales</taxon>
        <taxon>Cellulomonadaceae</taxon>
        <taxon>Cellulomonas</taxon>
    </lineage>
</organism>
<keyword evidence="2" id="KW-1185">Reference proteome</keyword>
<evidence type="ECO:0000313" key="2">
    <source>
        <dbReference type="Proteomes" id="UP001316189"/>
    </source>
</evidence>
<sequence>MAEVMVAVVDGPYTFDTDTVLAVIHGAWPEAIWNPTRPGAVDPSLGQVEIGGEDGDPPLVVDLLAGGEAIGMDGGAERIAELVARLTRMPGFPADESVVLTDWSEDLYPLAPGTSPQTLRAAASAVD</sequence>
<dbReference type="RefSeq" id="WP_227568192.1">
    <property type="nucleotide sequence ID" value="NZ_CP101988.1"/>
</dbReference>
<dbReference type="EMBL" id="CP101988">
    <property type="protein sequence ID" value="UUI75714.1"/>
    <property type="molecule type" value="Genomic_DNA"/>
</dbReference>